<evidence type="ECO:0000256" key="1">
    <source>
        <dbReference type="SAM" id="SignalP"/>
    </source>
</evidence>
<reference evidence="3" key="1">
    <citation type="journal article" date="2014" name="Proc. Natl. Acad. Sci. U.S.A.">
        <title>Extensive sampling of basidiomycete genomes demonstrates inadequacy of the white-rot/brown-rot paradigm for wood decay fungi.</title>
        <authorList>
            <person name="Riley R."/>
            <person name="Salamov A.A."/>
            <person name="Brown D.W."/>
            <person name="Nagy L.G."/>
            <person name="Floudas D."/>
            <person name="Held B.W."/>
            <person name="Levasseur A."/>
            <person name="Lombard V."/>
            <person name="Morin E."/>
            <person name="Otillar R."/>
            <person name="Lindquist E.A."/>
            <person name="Sun H."/>
            <person name="LaButti K.M."/>
            <person name="Schmutz J."/>
            <person name="Jabbour D."/>
            <person name="Luo H."/>
            <person name="Baker S.E."/>
            <person name="Pisabarro A.G."/>
            <person name="Walton J.D."/>
            <person name="Blanchette R.A."/>
            <person name="Henrissat B."/>
            <person name="Martin F."/>
            <person name="Cullen D."/>
            <person name="Hibbett D.S."/>
            <person name="Grigoriev I.V."/>
        </authorList>
    </citation>
    <scope>NUCLEOTIDE SEQUENCE [LARGE SCALE GENOMIC DNA]</scope>
    <source>
        <strain evidence="3">MUCL 33604</strain>
    </source>
</reference>
<feature type="signal peptide" evidence="1">
    <location>
        <begin position="1"/>
        <end position="16"/>
    </location>
</feature>
<dbReference type="InterPro" id="IPR040632">
    <property type="entry name" value="Sulfotransfer_4"/>
</dbReference>
<evidence type="ECO:0008006" key="4">
    <source>
        <dbReference type="Google" id="ProtNLM"/>
    </source>
</evidence>
<dbReference type="PANTHER" id="PTHR36978">
    <property type="entry name" value="P-LOOP CONTAINING NUCLEOTIDE TRIPHOSPHATE HYDROLASE"/>
    <property type="match status" value="1"/>
</dbReference>
<organism evidence="2 3">
    <name type="scientific">Jaapia argillacea MUCL 33604</name>
    <dbReference type="NCBI Taxonomy" id="933084"/>
    <lineage>
        <taxon>Eukaryota</taxon>
        <taxon>Fungi</taxon>
        <taxon>Dikarya</taxon>
        <taxon>Basidiomycota</taxon>
        <taxon>Agaricomycotina</taxon>
        <taxon>Agaricomycetes</taxon>
        <taxon>Agaricomycetidae</taxon>
        <taxon>Jaapiales</taxon>
        <taxon>Jaapiaceae</taxon>
        <taxon>Jaapia</taxon>
    </lineage>
</organism>
<dbReference type="Proteomes" id="UP000027265">
    <property type="component" value="Unassembled WGS sequence"/>
</dbReference>
<keyword evidence="1" id="KW-0732">Signal</keyword>
<dbReference type="PANTHER" id="PTHR36978:SF4">
    <property type="entry name" value="P-LOOP CONTAINING NUCLEOSIDE TRIPHOSPHATE HYDROLASE PROTEIN"/>
    <property type="match status" value="1"/>
</dbReference>
<accession>A0A067P5V1</accession>
<dbReference type="SUPFAM" id="SSF52540">
    <property type="entry name" value="P-loop containing nucleoside triphosphate hydrolases"/>
    <property type="match status" value="1"/>
</dbReference>
<dbReference type="Pfam" id="PF17784">
    <property type="entry name" value="Sulfotransfer_4"/>
    <property type="match status" value="1"/>
</dbReference>
<dbReference type="InParanoid" id="A0A067P5V1"/>
<dbReference type="AlphaFoldDB" id="A0A067P5V1"/>
<gene>
    <name evidence="2" type="ORF">JAAARDRAFT_82012</name>
</gene>
<dbReference type="InterPro" id="IPR027417">
    <property type="entry name" value="P-loop_NTPase"/>
</dbReference>
<dbReference type="HOGENOM" id="CLU_061199_2_0_1"/>
<dbReference type="OrthoDB" id="3351858at2759"/>
<feature type="chain" id="PRO_5001646418" description="Sulfotransferase domain-containing protein" evidence="1">
    <location>
        <begin position="17"/>
        <end position="265"/>
    </location>
</feature>
<name>A0A067P5V1_9AGAM</name>
<keyword evidence="3" id="KW-1185">Reference proteome</keyword>
<feature type="non-terminal residue" evidence="2">
    <location>
        <position position="265"/>
    </location>
</feature>
<proteinExistence type="predicted"/>
<sequence length="265" mass="29521">MLKSVLLSLFSPTLSPISTMVAHLRPNEAPVKVICLGLGRTGTSSLGDALEILGFGPFYHMFKILKGNLTEDFNTWIKFSEGQGSAEDLDRMFSEYQSVLDYPASIYPKELYDAYPNAKFILTVRNVEKWEKSLRVLASHSSSDSVACSRFSTMVRKSTLIPVQEYLASVSPSELPPTLAALAKWWQLYGPVGASQRGCDLPTVFSRHTELVRAVIPSDQLLIYEVSEGWKPLVDFLGVPEPLVPFPHVNDTAEFKKINFKSTIQ</sequence>
<protein>
    <recommendedName>
        <fullName evidence="4">Sulfotransferase domain-containing protein</fullName>
    </recommendedName>
</protein>
<dbReference type="STRING" id="933084.A0A067P5V1"/>
<dbReference type="Gene3D" id="3.40.50.300">
    <property type="entry name" value="P-loop containing nucleotide triphosphate hydrolases"/>
    <property type="match status" value="1"/>
</dbReference>
<evidence type="ECO:0000313" key="2">
    <source>
        <dbReference type="EMBL" id="KDQ50154.1"/>
    </source>
</evidence>
<evidence type="ECO:0000313" key="3">
    <source>
        <dbReference type="Proteomes" id="UP000027265"/>
    </source>
</evidence>
<dbReference type="EMBL" id="KL197765">
    <property type="protein sequence ID" value="KDQ50154.1"/>
    <property type="molecule type" value="Genomic_DNA"/>
</dbReference>